<comment type="caution">
    <text evidence="1">The sequence shown here is derived from an EMBL/GenBank/DDBJ whole genome shotgun (WGS) entry which is preliminary data.</text>
</comment>
<sequence length="188" mass="21370">MKTVKTLTIEIFKHSKVLASLALSGCLFTLFPNLSMANGNSGLVIFSGIENRSDILEYKLDFNGRPKFYGERMRLRVPKKKLTQGVSKFFVSYLKDPKFDGKFNTKSVNVRVDGKSIPIREIYWDRESRVLEIDLEKDLEAGSSVELVFSNLKNPSSGTYYFICDILTSGQIPLRVYVGTWIVSFSRT</sequence>
<dbReference type="EMBL" id="JPSP01000008">
    <property type="protein sequence ID" value="KFF41393.1"/>
    <property type="molecule type" value="Genomic_DNA"/>
</dbReference>
<reference evidence="1 2" key="1">
    <citation type="submission" date="2014-08" db="EMBL/GenBank/DDBJ databases">
        <title>Comparative genomics reveals surprising divergence of two closely related strains of uncultivated UCYN-A cyanobacteria.</title>
        <authorList>
            <person name="Bombar D."/>
            <person name="Heller P."/>
            <person name="Sanchez-Baracaldo P."/>
            <person name="Carter B.J."/>
            <person name="Zert J.P."/>
        </authorList>
    </citation>
    <scope>NUCLEOTIDE SEQUENCE [LARGE SCALE GENOMIC DNA]</scope>
</reference>
<evidence type="ECO:0000313" key="1">
    <source>
        <dbReference type="EMBL" id="KFF41393.1"/>
    </source>
</evidence>
<dbReference type="eggNOG" id="ENOG502ZC3W">
    <property type="taxonomic scope" value="Bacteria"/>
</dbReference>
<organism evidence="1 2">
    <name type="scientific">Candidatus Atelocyanobacterium thalassa isolate SIO64986</name>
    <dbReference type="NCBI Taxonomy" id="1527444"/>
    <lineage>
        <taxon>Bacteria</taxon>
        <taxon>Bacillati</taxon>
        <taxon>Cyanobacteriota</taxon>
        <taxon>Cyanophyceae</taxon>
        <taxon>Oscillatoriophycideae</taxon>
        <taxon>Chroococcales</taxon>
        <taxon>Aphanothecaceae</taxon>
        <taxon>Candidatus Atelocyanobacterium</taxon>
        <taxon>Candidatus Atelocyanobacterium thalassae</taxon>
    </lineage>
</organism>
<dbReference type="Pfam" id="PF10989">
    <property type="entry name" value="DUF2808"/>
    <property type="match status" value="1"/>
</dbReference>
<name>A0A086CGS9_9CHRO</name>
<proteinExistence type="predicted"/>
<evidence type="ECO:0000313" key="2">
    <source>
        <dbReference type="Proteomes" id="UP000028922"/>
    </source>
</evidence>
<dbReference type="PATRIC" id="fig|1527444.3.peg.776"/>
<dbReference type="STRING" id="1527444.ucyna2_00818"/>
<dbReference type="Proteomes" id="UP000028922">
    <property type="component" value="Unassembled WGS sequence"/>
</dbReference>
<evidence type="ECO:0008006" key="3">
    <source>
        <dbReference type="Google" id="ProtNLM"/>
    </source>
</evidence>
<dbReference type="InterPro" id="IPR021256">
    <property type="entry name" value="DUF2808"/>
</dbReference>
<dbReference type="AlphaFoldDB" id="A0A086CGS9"/>
<gene>
    <name evidence="1" type="ORF">ucyna2_00818</name>
</gene>
<protein>
    <recommendedName>
        <fullName evidence="3">DUF2808 domain-containing protein</fullName>
    </recommendedName>
</protein>
<accession>A0A086CGS9</accession>